<evidence type="ECO:0000256" key="1">
    <source>
        <dbReference type="ARBA" id="ARBA00004141"/>
    </source>
</evidence>
<feature type="region of interest" description="Disordered" evidence="5">
    <location>
        <begin position="123"/>
        <end position="161"/>
    </location>
</feature>
<feature type="compositionally biased region" description="Acidic residues" evidence="5">
    <location>
        <begin position="530"/>
        <end position="539"/>
    </location>
</feature>
<comment type="subcellular location">
    <subcellularLocation>
        <location evidence="1">Membrane</location>
        <topology evidence="1">Multi-pass membrane protein</topology>
    </subcellularLocation>
</comment>
<protein>
    <submittedName>
        <fullName evidence="7">Protein shisa-5</fullName>
    </submittedName>
</protein>
<keyword evidence="8" id="KW-1185">Reference proteome</keyword>
<feature type="compositionally biased region" description="Basic residues" evidence="5">
    <location>
        <begin position="700"/>
        <end position="719"/>
    </location>
</feature>
<evidence type="ECO:0000313" key="7">
    <source>
        <dbReference type="EMBL" id="KAA3455273.1"/>
    </source>
</evidence>
<dbReference type="Pfam" id="PF01956">
    <property type="entry name" value="EMC3_TMCO1"/>
    <property type="match status" value="1"/>
</dbReference>
<reference evidence="8" key="1">
    <citation type="journal article" date="2019" name="Plant Biotechnol. J.">
        <title>Genome sequencing of the Australian wild diploid species Gossypium australe highlights disease resistance and delayed gland morphogenesis.</title>
        <authorList>
            <person name="Cai Y."/>
            <person name="Cai X."/>
            <person name="Wang Q."/>
            <person name="Wang P."/>
            <person name="Zhang Y."/>
            <person name="Cai C."/>
            <person name="Xu Y."/>
            <person name="Wang K."/>
            <person name="Zhou Z."/>
            <person name="Wang C."/>
            <person name="Geng S."/>
            <person name="Li B."/>
            <person name="Dong Q."/>
            <person name="Hou Y."/>
            <person name="Wang H."/>
            <person name="Ai P."/>
            <person name="Liu Z."/>
            <person name="Yi F."/>
            <person name="Sun M."/>
            <person name="An G."/>
            <person name="Cheng J."/>
            <person name="Zhang Y."/>
            <person name="Shi Q."/>
            <person name="Xie Y."/>
            <person name="Shi X."/>
            <person name="Chang Y."/>
            <person name="Huang F."/>
            <person name="Chen Y."/>
            <person name="Hong S."/>
            <person name="Mi L."/>
            <person name="Sun Q."/>
            <person name="Zhang L."/>
            <person name="Zhou B."/>
            <person name="Peng R."/>
            <person name="Zhang X."/>
            <person name="Liu F."/>
        </authorList>
    </citation>
    <scope>NUCLEOTIDE SEQUENCE [LARGE SCALE GENOMIC DNA]</scope>
    <source>
        <strain evidence="8">cv. PA1801</strain>
    </source>
</reference>
<feature type="region of interest" description="Disordered" evidence="5">
    <location>
        <begin position="1102"/>
        <end position="1125"/>
    </location>
</feature>
<dbReference type="InterPro" id="IPR002809">
    <property type="entry name" value="EMC3/TMCO1"/>
</dbReference>
<organism evidence="7 8">
    <name type="scientific">Gossypium australe</name>
    <dbReference type="NCBI Taxonomy" id="47621"/>
    <lineage>
        <taxon>Eukaryota</taxon>
        <taxon>Viridiplantae</taxon>
        <taxon>Streptophyta</taxon>
        <taxon>Embryophyta</taxon>
        <taxon>Tracheophyta</taxon>
        <taxon>Spermatophyta</taxon>
        <taxon>Magnoliopsida</taxon>
        <taxon>eudicotyledons</taxon>
        <taxon>Gunneridae</taxon>
        <taxon>Pentapetalae</taxon>
        <taxon>rosids</taxon>
        <taxon>malvids</taxon>
        <taxon>Malvales</taxon>
        <taxon>Malvaceae</taxon>
        <taxon>Malvoideae</taxon>
        <taxon>Gossypium</taxon>
    </lineage>
</organism>
<feature type="transmembrane region" description="Helical" evidence="6">
    <location>
        <begin position="1440"/>
        <end position="1462"/>
    </location>
</feature>
<proteinExistence type="predicted"/>
<feature type="compositionally biased region" description="Basic and acidic residues" evidence="5">
    <location>
        <begin position="690"/>
        <end position="699"/>
    </location>
</feature>
<feature type="transmembrane region" description="Helical" evidence="6">
    <location>
        <begin position="1525"/>
        <end position="1543"/>
    </location>
</feature>
<accession>A0A5B6UDB5</accession>
<evidence type="ECO:0000313" key="8">
    <source>
        <dbReference type="Proteomes" id="UP000325315"/>
    </source>
</evidence>
<evidence type="ECO:0000256" key="5">
    <source>
        <dbReference type="SAM" id="MobiDB-lite"/>
    </source>
</evidence>
<dbReference type="SMART" id="SM01415">
    <property type="entry name" value="DUF106"/>
    <property type="match status" value="1"/>
</dbReference>
<comment type="caution">
    <text evidence="7">The sequence shown here is derived from an EMBL/GenBank/DDBJ whole genome shotgun (WGS) entry which is preliminary data.</text>
</comment>
<dbReference type="OrthoDB" id="995816at2759"/>
<dbReference type="GO" id="GO:0016020">
    <property type="term" value="C:membrane"/>
    <property type="evidence" value="ECO:0007669"/>
    <property type="project" value="UniProtKB-SubCell"/>
</dbReference>
<gene>
    <name evidence="7" type="ORF">EPI10_018321</name>
</gene>
<keyword evidence="3 6" id="KW-1133">Transmembrane helix</keyword>
<feature type="compositionally biased region" description="Polar residues" evidence="5">
    <location>
        <begin position="126"/>
        <end position="137"/>
    </location>
</feature>
<evidence type="ECO:0000256" key="4">
    <source>
        <dbReference type="ARBA" id="ARBA00023136"/>
    </source>
</evidence>
<keyword evidence="4 6" id="KW-0472">Membrane</keyword>
<feature type="region of interest" description="Disordered" evidence="5">
    <location>
        <begin position="529"/>
        <end position="560"/>
    </location>
</feature>
<name>A0A5B6UDB5_9ROSI</name>
<evidence type="ECO:0000256" key="6">
    <source>
        <dbReference type="SAM" id="Phobius"/>
    </source>
</evidence>
<feature type="region of interest" description="Disordered" evidence="5">
    <location>
        <begin position="688"/>
        <end position="723"/>
    </location>
</feature>
<evidence type="ECO:0000256" key="2">
    <source>
        <dbReference type="ARBA" id="ARBA00022692"/>
    </source>
</evidence>
<sequence>MPRLARRNERYSNASFAFWSKHSDDVSYIQPQKGLWDKRECPVGPRLLVGLHTIAMLSTLMCTNKYGCELSLRARQELLRIDKQTLFEQARKNMYCSRCNGLLLEGFLQFVMYGKSLQQEKEAGNLHSNRSGVSKNQIDGGLGMTDGSKDEIQDPSVHPWGGLTTTRDGSLTLLDSYLCSESIDGLQNVFDSARARERERELLYPDACGGGGRGWINQGIASYGRGHGAREACALHTSRFSCDTFMDFWSALGEETHQSLLRMKEEDFIERLIYRCVYSSFMVECVTISCIVQPENGVKSYVIDQAVQVYDSSSNGFVLSYDSVILRPYPPAISSKHVLTCSNWGLCFSFFPGSQALYETINGHKFDGKRFCRDCRRNVIREFKELKELKRMRREPQCTSWFCAADTAFLYEVSDDRVQADWHQTFADTYGTYHHFEWAVGTGVGKSDIMDFENVGMKGSVQVNGSDLDCLNSCYITLRAWKLDGRCSELSVKAHALKGQQCVHCRLVVGNGYVRITTGGSIRRLFEHAEEAEEEEDDGSIDKDGNELDGECSHPQKHAKSPELARQFLLDAATVIFKEQARSNCTKPHSPFAQICVRRVAHFVLAKMKMEEHQRFLMGKSELIEVSELDAARKDIEPVEKTFRECTTRQNAHSIFVCLALKLLEGRVHVACKEIITLENQMKLLEEEEKEKREEEERKERKRTKERKKKHRRKGRLKGKAREKEKYCSVSSITSVALDVSNEESSRSIEVEENVAINCKDSVGDTSDIIVSRPDSTNVEEQFVNGHSPLSLQNQIFDSPDGDGMEVKDGNGPFTERSKFSWQRLKFRKDGQFDSSLKRCAWRQVAVVSESAPVHRSQPRYQGENFEAPSRSINGLNRQLKISSARSSGQLCGVKCTEKFQCSNSQSDRYNCYSCSCSQHNEYRAKMVPHVSATRVGREPKSVSKSESALDMSKQVPRGNKYNMQDYIREDCGKLKNKIMVGAHHSARDSLHCKKVWGAIGAGPDDNFIKSSGETWSSEGSVNLGEIDHEHSKVIKSRNSSLATNEDFHVEKQDECLSLNAAYEEIGIYPNRNPTLNGSSLSMISWKSSSDNFSCYDLSNTSSSNHGNLGSSSTSDSEDASQQSAGRYTSLYTQNGFSECQVKGKDKKQDVSGGVAPESQALFGHSPDGRRNKHQSMSTSMQNQHLQFPFQAPSAMGYYHQNPVSWPATPANGLIPFPPNPSLYTAPLGYGSNGNSPLCMTYGTLLHLPTPLFSPGSVPIYHPISNVNGLYAEQIQFPEPGTEKEALPEVNSKGVPGRLQVTEQARKGEGRQNVVYAKLHTDGTSFSLFQFGGPVAFSTGCKSNPVPLKDEIVVGEHSSQFSADHVVSFNNRDKRWVEMSKPIVVRNKRRSPLLGCRLLGIRINLTRNGSQRLSEDTHPINLVKMATPQFLSSFQYSDSLTVVAISFCTAIVCEAISWLLIYRTNSYKSLKSSIDKAAKKLETMKTDQNPSKLSTKKSKTKKIDRVETSLKESSRDLSLFKFKSGAVVALVLIVVFGFLNSLFEGKVVAKLPFKPIGIVMKMSHRGLKGDDSTDCSMVFLYFLCSISIRTNLQKFLGFSPPRGAAGAGLFPMPDPKTN</sequence>
<dbReference type="PANTHER" id="PTHR16897:SF2">
    <property type="entry name" value="OS03G0226600 PROTEIN"/>
    <property type="match status" value="1"/>
</dbReference>
<dbReference type="EMBL" id="SMMG02000012">
    <property type="protein sequence ID" value="KAA3455273.1"/>
    <property type="molecule type" value="Genomic_DNA"/>
</dbReference>
<dbReference type="PANTHER" id="PTHR16897">
    <property type="entry name" value="OS10G0105400 PROTEIN"/>
    <property type="match status" value="1"/>
</dbReference>
<evidence type="ECO:0000256" key="3">
    <source>
        <dbReference type="ARBA" id="ARBA00022989"/>
    </source>
</evidence>
<keyword evidence="2 6" id="KW-0812">Transmembrane</keyword>
<feature type="compositionally biased region" description="Basic and acidic residues" evidence="5">
    <location>
        <begin position="540"/>
        <end position="554"/>
    </location>
</feature>
<feature type="region of interest" description="Disordered" evidence="5">
    <location>
        <begin position="1142"/>
        <end position="1183"/>
    </location>
</feature>
<dbReference type="Proteomes" id="UP000325315">
    <property type="component" value="Unassembled WGS sequence"/>
</dbReference>